<evidence type="ECO:0000313" key="1">
    <source>
        <dbReference type="EMBL" id="SVE24818.1"/>
    </source>
</evidence>
<accession>A0A383BZJ9</accession>
<name>A0A383BZJ9_9ZZZZ</name>
<dbReference type="AlphaFoldDB" id="A0A383BZJ9"/>
<proteinExistence type="predicted"/>
<gene>
    <name evidence="1" type="ORF">METZ01_LOCUS477672</name>
</gene>
<organism evidence="1">
    <name type="scientific">marine metagenome</name>
    <dbReference type="NCBI Taxonomy" id="408172"/>
    <lineage>
        <taxon>unclassified sequences</taxon>
        <taxon>metagenomes</taxon>
        <taxon>ecological metagenomes</taxon>
    </lineage>
</organism>
<sequence length="177" mass="18154">MPYIGTDINYGDIAKQVATSTGSTTPTGSLTYTVPKSESIMVMLDGVTQVPGVDYNVTLGTVLTFTSTVPEDVVVLVYFLGRSLDLNTPAADTVGIAQLSATGTPSASTALLGDNSWGTIEGSVITTAGTTFSNYNTISDDTTITTATTTNMFLMGPISVTGTAVLTIAGNGTFTIL</sequence>
<reference evidence="1" key="1">
    <citation type="submission" date="2018-05" db="EMBL/GenBank/DDBJ databases">
        <authorList>
            <person name="Lanie J.A."/>
            <person name="Ng W.-L."/>
            <person name="Kazmierczak K.M."/>
            <person name="Andrzejewski T.M."/>
            <person name="Davidsen T.M."/>
            <person name="Wayne K.J."/>
            <person name="Tettelin H."/>
            <person name="Glass J.I."/>
            <person name="Rusch D."/>
            <person name="Podicherti R."/>
            <person name="Tsui H.-C.T."/>
            <person name="Winkler M.E."/>
        </authorList>
    </citation>
    <scope>NUCLEOTIDE SEQUENCE</scope>
</reference>
<protein>
    <submittedName>
        <fullName evidence="1">Uncharacterized protein</fullName>
    </submittedName>
</protein>
<dbReference type="EMBL" id="UINC01204198">
    <property type="protein sequence ID" value="SVE24818.1"/>
    <property type="molecule type" value="Genomic_DNA"/>
</dbReference>